<dbReference type="EMBL" id="CP073347">
    <property type="protein sequence ID" value="UTW13813.1"/>
    <property type="molecule type" value="Genomic_DNA"/>
</dbReference>
<sequence>MGIFKKNVSVKSGRGAVTIIAEGNRFTGDMTVQGKVHVDGVIDGKIDSNDDISIGKFGEVRGLVKAKQVHVSGRLEGEVICDELFVEAGGKVRARVLSLQMSVDPKGCFQGERREQIQQVLALQEAPEKAFEFGVEAIDSLPDRIVLGAGRGRHRDKHHDK</sequence>
<proteinExistence type="inferred from homology"/>
<accession>A0ABY5HN12</accession>
<reference evidence="2" key="1">
    <citation type="submission" date="2021-04" db="EMBL/GenBank/DDBJ databases">
        <title>Oceanospirillales bacteria with DddD are important DMSP degraders in coastal seawater.</title>
        <authorList>
            <person name="Liu J."/>
        </authorList>
    </citation>
    <scope>NUCLEOTIDE SEQUENCE</scope>
    <source>
        <strain evidence="2">D13-1</strain>
    </source>
</reference>
<gene>
    <name evidence="2" type="ORF">KDW95_09320</name>
</gene>
<evidence type="ECO:0000313" key="2">
    <source>
        <dbReference type="EMBL" id="UTW13813.1"/>
    </source>
</evidence>
<dbReference type="PANTHER" id="PTHR35024:SF4">
    <property type="entry name" value="POLYMER-FORMING CYTOSKELETAL PROTEIN"/>
    <property type="match status" value="1"/>
</dbReference>
<name>A0ABY5HN12_9GAMM</name>
<dbReference type="PANTHER" id="PTHR35024">
    <property type="entry name" value="HYPOTHETICAL CYTOSOLIC PROTEIN"/>
    <property type="match status" value="1"/>
</dbReference>
<protein>
    <submittedName>
        <fullName evidence="2">Polymer-forming cytoskeletal protein</fullName>
    </submittedName>
</protein>
<evidence type="ECO:0000256" key="1">
    <source>
        <dbReference type="ARBA" id="ARBA00044755"/>
    </source>
</evidence>
<dbReference type="Pfam" id="PF04519">
    <property type="entry name" value="Bactofilin"/>
    <property type="match status" value="1"/>
</dbReference>
<dbReference type="Proteomes" id="UP001058461">
    <property type="component" value="Chromosome"/>
</dbReference>
<keyword evidence="3" id="KW-1185">Reference proteome</keyword>
<organism evidence="2 3">
    <name type="scientific">Marinobacterium rhizophilum</name>
    <dbReference type="NCBI Taxonomy" id="420402"/>
    <lineage>
        <taxon>Bacteria</taxon>
        <taxon>Pseudomonadati</taxon>
        <taxon>Pseudomonadota</taxon>
        <taxon>Gammaproteobacteria</taxon>
        <taxon>Oceanospirillales</taxon>
        <taxon>Oceanospirillaceae</taxon>
        <taxon>Marinobacterium</taxon>
    </lineage>
</organism>
<evidence type="ECO:0000313" key="3">
    <source>
        <dbReference type="Proteomes" id="UP001058461"/>
    </source>
</evidence>
<dbReference type="InterPro" id="IPR007607">
    <property type="entry name" value="BacA/B"/>
</dbReference>
<comment type="similarity">
    <text evidence="1">Belongs to the bactofilin family.</text>
</comment>